<dbReference type="Proteomes" id="UP000095463">
    <property type="component" value="Unassembled WGS sequence"/>
</dbReference>
<organism evidence="2 3">
    <name type="scientific">Devosia insulae DS-56</name>
    <dbReference type="NCBI Taxonomy" id="1116389"/>
    <lineage>
        <taxon>Bacteria</taxon>
        <taxon>Pseudomonadati</taxon>
        <taxon>Pseudomonadota</taxon>
        <taxon>Alphaproteobacteria</taxon>
        <taxon>Hyphomicrobiales</taxon>
        <taxon>Devosiaceae</taxon>
        <taxon>Devosia</taxon>
    </lineage>
</organism>
<dbReference type="GO" id="GO:0003677">
    <property type="term" value="F:DNA binding"/>
    <property type="evidence" value="ECO:0007669"/>
    <property type="project" value="InterPro"/>
</dbReference>
<dbReference type="RefSeq" id="WP_069911745.1">
    <property type="nucleotide sequence ID" value="NZ_LAJE02000343.1"/>
</dbReference>
<dbReference type="InterPro" id="IPR010982">
    <property type="entry name" value="Lambda_DNA-bd_dom_sf"/>
</dbReference>
<dbReference type="SMART" id="SM00530">
    <property type="entry name" value="HTH_XRE"/>
    <property type="match status" value="1"/>
</dbReference>
<dbReference type="InterPro" id="IPR001387">
    <property type="entry name" value="Cro/C1-type_HTH"/>
</dbReference>
<dbReference type="Pfam" id="PF01381">
    <property type="entry name" value="HTH_3"/>
    <property type="match status" value="1"/>
</dbReference>
<protein>
    <submittedName>
        <fullName evidence="2">Transcriptional regulator</fullName>
    </submittedName>
</protein>
<dbReference type="CDD" id="cd00093">
    <property type="entry name" value="HTH_XRE"/>
    <property type="match status" value="1"/>
</dbReference>
<evidence type="ECO:0000313" key="3">
    <source>
        <dbReference type="Proteomes" id="UP000095463"/>
    </source>
</evidence>
<accession>A0A1E5XK48</accession>
<comment type="caution">
    <text evidence="2">The sequence shown here is derived from an EMBL/GenBank/DDBJ whole genome shotgun (WGS) entry which is preliminary data.</text>
</comment>
<dbReference type="AlphaFoldDB" id="A0A1E5XK48"/>
<dbReference type="Gene3D" id="1.10.260.40">
    <property type="entry name" value="lambda repressor-like DNA-binding domains"/>
    <property type="match status" value="1"/>
</dbReference>
<evidence type="ECO:0000259" key="1">
    <source>
        <dbReference type="PROSITE" id="PS50943"/>
    </source>
</evidence>
<dbReference type="SUPFAM" id="SSF47413">
    <property type="entry name" value="lambda repressor-like DNA-binding domains"/>
    <property type="match status" value="1"/>
</dbReference>
<keyword evidence="3" id="KW-1185">Reference proteome</keyword>
<reference evidence="2 3" key="1">
    <citation type="journal article" date="2015" name="Genome Announc.">
        <title>Genome Assemblies of Three Soil-Associated Devosia species: D. insulae, D. limi, and D. soli.</title>
        <authorList>
            <person name="Hassan Y.I."/>
            <person name="Lepp D."/>
            <person name="Zhou T."/>
        </authorList>
    </citation>
    <scope>NUCLEOTIDE SEQUENCE [LARGE SCALE GENOMIC DNA]</scope>
    <source>
        <strain evidence="2 3">DS-56</strain>
    </source>
</reference>
<name>A0A1E5XK48_9HYPH</name>
<sequence>MLSLSFTSPSEVIGAAARRARQLRLARNMTQDGLAARSGVSLGTLKLFERTGKASFETVVRIAFALGAEKEFLELFPPSPLTRIDDVIEEPVRRRGRLK</sequence>
<gene>
    <name evidence="2" type="ORF">VW23_027645</name>
</gene>
<dbReference type="PROSITE" id="PS50943">
    <property type="entry name" value="HTH_CROC1"/>
    <property type="match status" value="1"/>
</dbReference>
<evidence type="ECO:0000313" key="2">
    <source>
        <dbReference type="EMBL" id="OEO28969.1"/>
    </source>
</evidence>
<dbReference type="OrthoDB" id="5471988at2"/>
<proteinExistence type="predicted"/>
<feature type="domain" description="HTH cro/C1-type" evidence="1">
    <location>
        <begin position="21"/>
        <end position="73"/>
    </location>
</feature>
<dbReference type="EMBL" id="LAJE02000343">
    <property type="protein sequence ID" value="OEO28969.1"/>
    <property type="molecule type" value="Genomic_DNA"/>
</dbReference>